<proteinExistence type="predicted"/>
<protein>
    <submittedName>
        <fullName evidence="9">Plasma membrane G-protein coupled receptor</fullName>
    </submittedName>
</protein>
<dbReference type="HOGENOM" id="CLU_017709_1_1_1"/>
<dbReference type="GO" id="GO:0004930">
    <property type="term" value="F:G protein-coupled receptor activity"/>
    <property type="evidence" value="ECO:0007669"/>
    <property type="project" value="TreeGrafter"/>
</dbReference>
<dbReference type="GeneID" id="18756754"/>
<reference evidence="9 10" key="1">
    <citation type="journal article" date="2012" name="BMC Genomics">
        <title>Sequencing the genome of Marssonina brunnea reveals fungus-poplar co-evolution.</title>
        <authorList>
            <person name="Zhu S."/>
            <person name="Cao Y.-Z."/>
            <person name="Jiang C."/>
            <person name="Tan B.-Y."/>
            <person name="Wang Z."/>
            <person name="Feng S."/>
            <person name="Zhang L."/>
            <person name="Su X.-H."/>
            <person name="Brejova B."/>
            <person name="Vinar T."/>
            <person name="Xu M."/>
            <person name="Wang M.-X."/>
            <person name="Zhang S.-G."/>
            <person name="Huang M.-R."/>
            <person name="Wu R."/>
            <person name="Zhou Y."/>
        </authorList>
    </citation>
    <scope>NUCLEOTIDE SEQUENCE [LARGE SCALE GENOMIC DNA]</scope>
    <source>
        <strain evidence="9 10">MB_m1</strain>
    </source>
</reference>
<feature type="compositionally biased region" description="Basic residues" evidence="5">
    <location>
        <begin position="253"/>
        <end position="262"/>
    </location>
</feature>
<dbReference type="PANTHER" id="PTHR23112">
    <property type="entry name" value="G PROTEIN-COUPLED RECEPTOR 157-RELATED"/>
    <property type="match status" value="1"/>
</dbReference>
<evidence type="ECO:0000256" key="2">
    <source>
        <dbReference type="ARBA" id="ARBA00022692"/>
    </source>
</evidence>
<dbReference type="Proteomes" id="UP000006753">
    <property type="component" value="Unassembled WGS sequence"/>
</dbReference>
<feature type="domain" description="G protein-coupled receptor GPR1/2/3 C-terminal" evidence="8">
    <location>
        <begin position="435"/>
        <end position="509"/>
    </location>
</feature>
<evidence type="ECO:0000256" key="4">
    <source>
        <dbReference type="ARBA" id="ARBA00023136"/>
    </source>
</evidence>
<comment type="subcellular location">
    <subcellularLocation>
        <location evidence="1">Membrane</location>
        <topology evidence="1">Multi-pass membrane protein</topology>
    </subcellularLocation>
</comment>
<feature type="domain" description="Glucose receptor Git3-like N-terminal" evidence="7">
    <location>
        <begin position="42"/>
        <end position="230"/>
    </location>
</feature>
<feature type="compositionally biased region" description="Pro residues" evidence="5">
    <location>
        <begin position="350"/>
        <end position="362"/>
    </location>
</feature>
<feature type="transmembrane region" description="Helical" evidence="6">
    <location>
        <begin position="447"/>
        <end position="467"/>
    </location>
</feature>
<feature type="transmembrane region" description="Helical" evidence="6">
    <location>
        <begin position="205"/>
        <end position="225"/>
    </location>
</feature>
<feature type="region of interest" description="Disordered" evidence="5">
    <location>
        <begin position="285"/>
        <end position="306"/>
    </location>
</feature>
<evidence type="ECO:0000256" key="3">
    <source>
        <dbReference type="ARBA" id="ARBA00022989"/>
    </source>
</evidence>
<dbReference type="GO" id="GO:0007189">
    <property type="term" value="P:adenylate cyclase-activating G protein-coupled receptor signaling pathway"/>
    <property type="evidence" value="ECO:0007669"/>
    <property type="project" value="TreeGrafter"/>
</dbReference>
<feature type="transmembrane region" description="Helical" evidence="6">
    <location>
        <begin position="45"/>
        <end position="66"/>
    </location>
</feature>
<dbReference type="Pfam" id="PF11970">
    <property type="entry name" value="GPR_Gpa2_C"/>
    <property type="match status" value="1"/>
</dbReference>
<dbReference type="EMBL" id="JH921428">
    <property type="protein sequence ID" value="EKD21706.1"/>
    <property type="molecule type" value="Genomic_DNA"/>
</dbReference>
<feature type="compositionally biased region" description="Low complexity" evidence="5">
    <location>
        <begin position="322"/>
        <end position="338"/>
    </location>
</feature>
<feature type="region of interest" description="Disordered" evidence="5">
    <location>
        <begin position="558"/>
        <end position="591"/>
    </location>
</feature>
<evidence type="ECO:0000256" key="1">
    <source>
        <dbReference type="ARBA" id="ARBA00004141"/>
    </source>
</evidence>
<feature type="transmembrane region" description="Helical" evidence="6">
    <location>
        <begin position="162"/>
        <end position="185"/>
    </location>
</feature>
<feature type="compositionally biased region" description="Polar residues" evidence="5">
    <location>
        <begin position="365"/>
        <end position="374"/>
    </location>
</feature>
<keyword evidence="2 6" id="KW-0812">Transmembrane</keyword>
<dbReference type="InterPro" id="IPR022596">
    <property type="entry name" value="GPR1/2/3_C"/>
</dbReference>
<dbReference type="STRING" id="1072389.K1X9G3"/>
<organism evidence="9 10">
    <name type="scientific">Marssonina brunnea f. sp. multigermtubi (strain MB_m1)</name>
    <name type="common">Marssonina leaf spot fungus</name>
    <dbReference type="NCBI Taxonomy" id="1072389"/>
    <lineage>
        <taxon>Eukaryota</taxon>
        <taxon>Fungi</taxon>
        <taxon>Dikarya</taxon>
        <taxon>Ascomycota</taxon>
        <taxon>Pezizomycotina</taxon>
        <taxon>Leotiomycetes</taxon>
        <taxon>Helotiales</taxon>
        <taxon>Drepanopezizaceae</taxon>
        <taxon>Drepanopeziza</taxon>
    </lineage>
</organism>
<keyword evidence="9" id="KW-0675">Receptor</keyword>
<dbReference type="OMA" id="FWFFRMR"/>
<dbReference type="SUPFAM" id="SSF81321">
    <property type="entry name" value="Family A G protein-coupled receptor-like"/>
    <property type="match status" value="1"/>
</dbReference>
<dbReference type="InParanoid" id="K1X9G3"/>
<dbReference type="PANTHER" id="PTHR23112:SF37">
    <property type="entry name" value="G PROTEIN-COUPLED RECEPTOR GPR1"/>
    <property type="match status" value="1"/>
</dbReference>
<dbReference type="InterPro" id="IPR023041">
    <property type="entry name" value="Glucose_rcpt_Git3-like_N"/>
</dbReference>
<evidence type="ECO:0000256" key="6">
    <source>
        <dbReference type="SAM" id="Phobius"/>
    </source>
</evidence>
<evidence type="ECO:0000256" key="5">
    <source>
        <dbReference type="SAM" id="MobiDB-lite"/>
    </source>
</evidence>
<dbReference type="eggNOG" id="ENOG502QU8E">
    <property type="taxonomic scope" value="Eukaryota"/>
</dbReference>
<evidence type="ECO:0000259" key="7">
    <source>
        <dbReference type="Pfam" id="PF11710"/>
    </source>
</evidence>
<feature type="transmembrane region" description="Helical" evidence="6">
    <location>
        <begin position="86"/>
        <end position="104"/>
    </location>
</feature>
<keyword evidence="4 6" id="KW-0472">Membrane</keyword>
<dbReference type="OrthoDB" id="5368598at2759"/>
<dbReference type="KEGG" id="mbe:MBM_00819"/>
<gene>
    <name evidence="9" type="ORF">MBM_00819</name>
</gene>
<dbReference type="AlphaFoldDB" id="K1X9G3"/>
<feature type="transmembrane region" description="Helical" evidence="6">
    <location>
        <begin position="479"/>
        <end position="500"/>
    </location>
</feature>
<evidence type="ECO:0000313" key="10">
    <source>
        <dbReference type="Proteomes" id="UP000006753"/>
    </source>
</evidence>
<keyword evidence="10" id="KW-1185">Reference proteome</keyword>
<feature type="compositionally biased region" description="Polar residues" evidence="5">
    <location>
        <begin position="241"/>
        <end position="250"/>
    </location>
</feature>
<dbReference type="Pfam" id="PF11710">
    <property type="entry name" value="Git3"/>
    <property type="match status" value="1"/>
</dbReference>
<dbReference type="GO" id="GO:0005886">
    <property type="term" value="C:plasma membrane"/>
    <property type="evidence" value="ECO:0007669"/>
    <property type="project" value="TreeGrafter"/>
</dbReference>
<feature type="region of interest" description="Disordered" evidence="5">
    <location>
        <begin position="320"/>
        <end position="374"/>
    </location>
</feature>
<dbReference type="Gene3D" id="1.20.1070.10">
    <property type="entry name" value="Rhodopsin 7-helix transmembrane proteins"/>
    <property type="match status" value="1"/>
</dbReference>
<dbReference type="FunCoup" id="K1X9G3">
    <property type="interactions" value="121"/>
</dbReference>
<sequence>MAPLSSGVDAMRLGNLVLPARGLGGGVGTISAHAFNAAQKNTLQILAVTFSTISVASSVLTFYWFLKMRRSFRHDLIMLLIQSDMFKALWFMIYPIVVFVNGPVEDTSAFCQANGFLIALGLEASDFSVLMIAVHSALYIFRPKASRGEGGLYPYRKLAYTLWVFFPLMMASLAFINGRHAYVSVGTYCYLPVRPFWYRLALDWIPRYIIFVIILAIYASIYFYVKYRFSGFGRLARYTSHSNGNSSKSVQKAYRRHRHRRQNTVPSTPVLATYDWLKGHSRQSSGSRVETAARKPSVSTEDSYRLQLKGKRSSAHRFMFQSLSGPGNSSPAPPSEGSVIEDDSFEGPTMPQPLPPTLPEPISPRSQSVSEIPSRATSWRDNFVRRFSPHNTSRESTTRNSVVDIFTVLRRHPDQSTDSPHPIISLRRDDAELDRTREKIQRQLRFLFIYPLVYIGMWFLPFASHGLQYSDRFATDPPFALTCCATVSLSLQAAVDAWLFSTREKPWKHIPGTNGGFWVSLKFWADWTGFRKRRVRQSGPGKTRGEAHREAVAARQRLVDERNEAQAGASPRPRGPDARRAEWWDSIPDDGVMNPVRREASDLLENATMSEERFSHGGHKLLLGSGTKRAKEMDELAFDYASCSDPGSPVVAEHPTAKFEYEKAIELVEAGGVPKDESKKRREGR</sequence>
<feature type="region of interest" description="Disordered" evidence="5">
    <location>
        <begin position="241"/>
        <end position="262"/>
    </location>
</feature>
<name>K1X9G3_MARBU</name>
<feature type="compositionally biased region" description="Basic and acidic residues" evidence="5">
    <location>
        <begin position="574"/>
        <end position="583"/>
    </location>
</feature>
<feature type="transmembrane region" description="Helical" evidence="6">
    <location>
        <begin position="116"/>
        <end position="141"/>
    </location>
</feature>
<evidence type="ECO:0000313" key="9">
    <source>
        <dbReference type="EMBL" id="EKD21706.1"/>
    </source>
</evidence>
<accession>K1X9G3</accession>
<keyword evidence="3 6" id="KW-1133">Transmembrane helix</keyword>
<evidence type="ECO:0000259" key="8">
    <source>
        <dbReference type="Pfam" id="PF11970"/>
    </source>
</evidence>
<dbReference type="RefSeq" id="XP_007288708.1">
    <property type="nucleotide sequence ID" value="XM_007288646.1"/>
</dbReference>